<accession>A0A0E0S5E5</accession>
<dbReference type="PANTHER" id="PTHR33112:SF16">
    <property type="entry name" value="HETEROKARYON INCOMPATIBILITY DOMAIN-CONTAINING PROTEIN"/>
    <property type="match status" value="1"/>
</dbReference>
<evidence type="ECO:0000313" key="4">
    <source>
        <dbReference type="EnsemblFungi" id="CEF78720"/>
    </source>
</evidence>
<dbReference type="InterPro" id="IPR036770">
    <property type="entry name" value="Ankyrin_rpt-contain_sf"/>
</dbReference>
<name>A0A098DJT7_GIBZE</name>
<proteinExistence type="predicted"/>
<evidence type="ECO:0000313" key="3">
    <source>
        <dbReference type="EMBL" id="CEF78720.1"/>
    </source>
</evidence>
<dbReference type="SMART" id="SM00248">
    <property type="entry name" value="ANK"/>
    <property type="match status" value="3"/>
</dbReference>
<feature type="repeat" description="ANK" evidence="1">
    <location>
        <begin position="124"/>
        <end position="156"/>
    </location>
</feature>
<gene>
    <name evidence="4" type="primary">FG03841.1</name>
    <name evidence="3" type="ORF">FGRAMPH1_01T13835</name>
</gene>
<feature type="repeat" description="ANK" evidence="1">
    <location>
        <begin position="91"/>
        <end position="123"/>
    </location>
</feature>
<dbReference type="SUPFAM" id="SSF48403">
    <property type="entry name" value="Ankyrin repeat"/>
    <property type="match status" value="1"/>
</dbReference>
<dbReference type="AlphaFoldDB" id="A0A098DJT7"/>
<dbReference type="InParanoid" id="A0A098DJT7"/>
<reference evidence="3 5" key="3">
    <citation type="journal article" date="2015" name="BMC Genomics">
        <title>The completed genome sequence of the pathogenic ascomycete fungus Fusarium graminearum.</title>
        <authorList>
            <person name="King R."/>
            <person name="Urban M."/>
            <person name="Hammond-Kosack M.C."/>
            <person name="Hassani-Pak K."/>
            <person name="Hammond-Kosack K.E."/>
        </authorList>
    </citation>
    <scope>NUCLEOTIDE SEQUENCE [LARGE SCALE GENOMIC DNA]</scope>
    <source>
        <strain evidence="5">ATCC MYA-4620 / CBS 123657 / FGSC 9075 / NRRL 31084 / PH-1</strain>
        <strain evidence="3">PH-1</strain>
    </source>
</reference>
<reference evidence="4 5" key="1">
    <citation type="journal article" date="2007" name="Science">
        <title>The Fusarium graminearum genome reveals a link between localized polymorphism and pathogen specialization.</title>
        <authorList>
            <person name="Cuomo C.A."/>
            <person name="Gueldener U."/>
            <person name="Xu J.-R."/>
            <person name="Trail F."/>
            <person name="Turgeon B.G."/>
            <person name="Di Pietro A."/>
            <person name="Walton J.D."/>
            <person name="Ma L.-J."/>
            <person name="Baker S.E."/>
            <person name="Rep M."/>
            <person name="Adam G."/>
            <person name="Antoniw J."/>
            <person name="Baldwin T."/>
            <person name="Calvo S.E."/>
            <person name="Chang Y.-L."/>
            <person name="DeCaprio D."/>
            <person name="Gale L.R."/>
            <person name="Gnerre S."/>
            <person name="Goswami R.S."/>
            <person name="Hammond-Kosack K."/>
            <person name="Harris L.J."/>
            <person name="Hilburn K."/>
            <person name="Kennell J.C."/>
            <person name="Kroken S."/>
            <person name="Magnuson J.K."/>
            <person name="Mannhaupt G."/>
            <person name="Mauceli E.W."/>
            <person name="Mewes H.-W."/>
            <person name="Mitterbauer R."/>
            <person name="Muehlbauer G."/>
            <person name="Muensterkoetter M."/>
            <person name="Nelson D."/>
            <person name="O'Donnell K."/>
            <person name="Ouellet T."/>
            <person name="Qi W."/>
            <person name="Quesneville H."/>
            <person name="Roncero M.I.G."/>
            <person name="Seong K.-Y."/>
            <person name="Tetko I.V."/>
            <person name="Urban M."/>
            <person name="Waalwijk C."/>
            <person name="Ward T.J."/>
            <person name="Yao J."/>
            <person name="Birren B.W."/>
            <person name="Kistler H.C."/>
        </authorList>
    </citation>
    <scope>NUCLEOTIDE SEQUENCE [LARGE SCALE GENOMIC DNA]</scope>
    <source>
        <strain evidence="5">ATCC MYA-4620 / CBS 123657 / FGSC 9075 / NRRL 31084 / PH-1</strain>
        <strain evidence="4">PH-1 / ATCC MYA-4620 / FGSC 9075 / NRRL 31084</strain>
    </source>
</reference>
<dbReference type="eggNOG" id="ENOG502S8TM">
    <property type="taxonomic scope" value="Eukaryota"/>
</dbReference>
<protein>
    <submittedName>
        <fullName evidence="3">Chromosome 2, complete genome</fullName>
    </submittedName>
</protein>
<dbReference type="EMBL" id="HG970333">
    <property type="protein sequence ID" value="CEF78720.1"/>
    <property type="molecule type" value="Genomic_DNA"/>
</dbReference>
<keyword evidence="5" id="KW-1185">Reference proteome</keyword>
<dbReference type="VEuPathDB" id="FungiDB:FGRAMPH1_01G13835"/>
<feature type="domain" description="Heterokaryon incompatibility" evidence="2">
    <location>
        <begin position="508"/>
        <end position="659"/>
    </location>
</feature>
<dbReference type="Gene3D" id="1.25.40.20">
    <property type="entry name" value="Ankyrin repeat-containing domain"/>
    <property type="match status" value="1"/>
</dbReference>
<evidence type="ECO:0000259" key="2">
    <source>
        <dbReference type="Pfam" id="PF06985"/>
    </source>
</evidence>
<evidence type="ECO:0000256" key="1">
    <source>
        <dbReference type="PROSITE-ProRule" id="PRU00023"/>
    </source>
</evidence>
<organism evidence="3 5">
    <name type="scientific">Gibberella zeae (strain ATCC MYA-4620 / CBS 123657 / FGSC 9075 / NRRL 31084 / PH-1)</name>
    <name type="common">Wheat head blight fungus</name>
    <name type="synonym">Fusarium graminearum</name>
    <dbReference type="NCBI Taxonomy" id="229533"/>
    <lineage>
        <taxon>Eukaryota</taxon>
        <taxon>Fungi</taxon>
        <taxon>Dikarya</taxon>
        <taxon>Ascomycota</taxon>
        <taxon>Pezizomycotina</taxon>
        <taxon>Sordariomycetes</taxon>
        <taxon>Hypocreomycetidae</taxon>
        <taxon>Hypocreales</taxon>
        <taxon>Nectriaceae</taxon>
        <taxon>Fusarium</taxon>
    </lineage>
</organism>
<dbReference type="Proteomes" id="UP000070720">
    <property type="component" value="Chromosome 2"/>
</dbReference>
<reference evidence="4" key="4">
    <citation type="submission" date="2017-01" db="UniProtKB">
        <authorList>
            <consortium name="EnsemblFungi"/>
        </authorList>
    </citation>
    <scope>IDENTIFICATION</scope>
    <source>
        <strain evidence="4">PH-1 / ATCC MYA-4620 / FGSC 9075 / NRRL 31084</strain>
    </source>
</reference>
<dbReference type="Pfam" id="PF12796">
    <property type="entry name" value="Ank_2"/>
    <property type="match status" value="1"/>
</dbReference>
<reference evidence="4 5" key="2">
    <citation type="journal article" date="2010" name="Nature">
        <title>Comparative genomics reveals mobile pathogenicity chromosomes in Fusarium.</title>
        <authorList>
            <person name="Ma L.J."/>
            <person name="van der Does H.C."/>
            <person name="Borkovich K.A."/>
            <person name="Coleman J.J."/>
            <person name="Daboussi M.J."/>
            <person name="Di Pietro A."/>
            <person name="Dufresne M."/>
            <person name="Freitag M."/>
            <person name="Grabherr M."/>
            <person name="Henrissat B."/>
            <person name="Houterman P.M."/>
            <person name="Kang S."/>
            <person name="Shim W.B."/>
            <person name="Woloshuk C."/>
            <person name="Xie X."/>
            <person name="Xu J.R."/>
            <person name="Antoniw J."/>
            <person name="Baker S.E."/>
            <person name="Bluhm B.H."/>
            <person name="Breakspear A."/>
            <person name="Brown D.W."/>
            <person name="Butchko R.A."/>
            <person name="Chapman S."/>
            <person name="Coulson R."/>
            <person name="Coutinho P.M."/>
            <person name="Danchin E.G."/>
            <person name="Diener A."/>
            <person name="Gale L.R."/>
            <person name="Gardiner D.M."/>
            <person name="Goff S."/>
            <person name="Hammond-Kosack K.E."/>
            <person name="Hilburn K."/>
            <person name="Hua-Van A."/>
            <person name="Jonkers W."/>
            <person name="Kazan K."/>
            <person name="Kodira C.D."/>
            <person name="Koehrsen M."/>
            <person name="Kumar L."/>
            <person name="Lee Y.H."/>
            <person name="Li L."/>
            <person name="Manners J.M."/>
            <person name="Miranda-Saavedra D."/>
            <person name="Mukherjee M."/>
            <person name="Park G."/>
            <person name="Park J."/>
            <person name="Park S.Y."/>
            <person name="Proctor R.H."/>
            <person name="Regev A."/>
            <person name="Ruiz-Roldan M.C."/>
            <person name="Sain D."/>
            <person name="Sakthikumar S."/>
            <person name="Sykes S."/>
            <person name="Schwartz D.C."/>
            <person name="Turgeon B.G."/>
            <person name="Wapinski I."/>
            <person name="Yoder O."/>
            <person name="Young S."/>
            <person name="Zeng Q."/>
            <person name="Zhou S."/>
            <person name="Galagan J."/>
            <person name="Cuomo C.A."/>
            <person name="Kistler H.C."/>
            <person name="Rep M."/>
        </authorList>
    </citation>
    <scope>GENOME REANNOTATION</scope>
    <source>
        <strain evidence="5">ATCC MYA-4620 / CBS 123657 / FGSC 9075 / NRRL 31084 / PH-1</strain>
        <strain evidence="4">PH-1 / ATCC MYA-4620 / FGSC 9075 / NRRL 31084</strain>
    </source>
</reference>
<keyword evidence="1" id="KW-0040">ANK repeat</keyword>
<evidence type="ECO:0000313" key="5">
    <source>
        <dbReference type="Proteomes" id="UP000070720"/>
    </source>
</evidence>
<dbReference type="PROSITE" id="PS50297">
    <property type="entry name" value="ANK_REP_REGION"/>
    <property type="match status" value="2"/>
</dbReference>
<sequence length="1003" mass="113639">MNFDAKQNVTQENPLVTSVEYSTKANTCSYPMKLYPAIEKLTLNDIESVKSAIMNGLDPNTLWTEEVLVLPVPKSGCVMWSQPFDFDTWPHWNTPLHRAIKFSDFETAAFLLQHGANVDLYNAVGKTPLHEAVWNRKYDAIRFLLGHNAEMNNFTLGACIRYEGENQDIHGIGGQLNIQKALSSSDLTSVQLLVHAGADLCPPSQHPWTTLDLALLYGDRTIVELLRKLGHKLPTTGPTSSRDVYQDSSRDLLRFSRDGNIVPSKDLYEVYCFVLGKVDQVAIIDADILIKRFFEALHETANDTDGNKHIIICTSCQNFQSEARVIFEVENYFTFDFDENREHLGFTFDLHPSRRQLIDSASNGCAICAIIADALDDHERNPRTAFQPFDTEFGPESDSVKLQPARYWSLNCIKVSCSELGTEIPLFDVYDSLTSSFEDGHQMDNSTGSSSAMIMAKNWIRICQENHTECQELEKKRHRKSILPRRLIRVGTSEIQPRIVHVQDTVPYCALSYCWGSKDFFTTTRDNLVQNMRGISMESFPAIMRDAISVVRSLEFEYIWIDALCIVQDDERDWAHEAGIMGDIYSNAELTISTLVSSDCHTGLFQPRSVRISHPVPLGIWQPKTKRKANASSALTPQWLERDVKTSGPVHSRGWTLQEQLLSKRILYFGHEMLHFECLHDYVVEANPGGEYRRSANQHDQELQIRRHTKKALQGARTRESVSSETGCDRQPFELWKQQVKDFTQRNLTRASDRPPAFDAISKSLATAIGCKPLCGIWDGGKLFESLCWQTGNCADAPLNLPNIPSWTWLARTGAISFALASRDGREEVQTSSGATVVSINSEATGLSITLRGTLHRKQRIDDTLLEHWKKLESDKRYNPSVYLDYNMGDDRDVYTFDTLRFPQGHPHKGYGYPVCPNGRNPETLGLLLQKVDNKLNTFQRIGIAKIPPRYEGYEGYEGFKTIPELDPHDGIIPAPCISHEITQIKWLSTDEETFTDQQFTLV</sequence>
<dbReference type="InterPro" id="IPR002110">
    <property type="entry name" value="Ankyrin_rpt"/>
</dbReference>
<dbReference type="InterPro" id="IPR010730">
    <property type="entry name" value="HET"/>
</dbReference>
<dbReference type="Pfam" id="PF06985">
    <property type="entry name" value="HET"/>
    <property type="match status" value="1"/>
</dbReference>
<accession>A0A098DJT7</accession>
<dbReference type="EnsemblFungi" id="CEF78720">
    <property type="protein sequence ID" value="CEF78720"/>
    <property type="gene ID" value="FGRRES_16192_M"/>
</dbReference>
<dbReference type="PROSITE" id="PS50088">
    <property type="entry name" value="ANK_REPEAT"/>
    <property type="match status" value="2"/>
</dbReference>
<dbReference type="PANTHER" id="PTHR33112">
    <property type="entry name" value="DOMAIN PROTEIN, PUTATIVE-RELATED"/>
    <property type="match status" value="1"/>
</dbReference>